<organism evidence="2 3">
    <name type="scientific">Acinetobacter indicus</name>
    <dbReference type="NCBI Taxonomy" id="756892"/>
    <lineage>
        <taxon>Bacteria</taxon>
        <taxon>Pseudomonadati</taxon>
        <taxon>Pseudomonadota</taxon>
        <taxon>Gammaproteobacteria</taxon>
        <taxon>Moraxellales</taxon>
        <taxon>Moraxellaceae</taxon>
        <taxon>Acinetobacter</taxon>
    </lineage>
</organism>
<dbReference type="AlphaFoldDB" id="A0A6C0Y888"/>
<keyword evidence="1" id="KW-1133">Transmembrane helix</keyword>
<name>A0A6C0Y888_9GAMM</name>
<gene>
    <name evidence="2" type="ORF">FSC09_15815</name>
</gene>
<protein>
    <submittedName>
        <fullName evidence="2">Uncharacterized protein</fullName>
    </submittedName>
</protein>
<keyword evidence="1" id="KW-0812">Transmembrane</keyword>
<evidence type="ECO:0000313" key="2">
    <source>
        <dbReference type="EMBL" id="QIC71855.1"/>
    </source>
</evidence>
<evidence type="ECO:0000313" key="3">
    <source>
        <dbReference type="Proteomes" id="UP000503440"/>
    </source>
</evidence>
<keyword evidence="2" id="KW-0614">Plasmid</keyword>
<dbReference type="Proteomes" id="UP000503440">
    <property type="component" value="Plasmid pB18-1"/>
</dbReference>
<feature type="transmembrane region" description="Helical" evidence="1">
    <location>
        <begin position="47"/>
        <end position="66"/>
    </location>
</feature>
<reference evidence="2 3" key="1">
    <citation type="submission" date="2019-09" db="EMBL/GenBank/DDBJ databases">
        <title>Non-baumannii Acinetobacter spp. carrying blaNDM-1 isolated in China.</title>
        <authorList>
            <person name="Cui C."/>
            <person name="Chen C."/>
            <person name="Sun J."/>
            <person name="Liu Y."/>
        </authorList>
    </citation>
    <scope>NUCLEOTIDE SEQUENCE [LARGE SCALE GENOMIC DNA]</scope>
    <source>
        <strain evidence="2 3">B18</strain>
        <plasmid evidence="3">pb18-1</plasmid>
    </source>
</reference>
<dbReference type="EMBL" id="CP044456">
    <property type="protein sequence ID" value="QIC71855.1"/>
    <property type="molecule type" value="Genomic_DNA"/>
</dbReference>
<keyword evidence="1" id="KW-0472">Membrane</keyword>
<sequence length="81" mass="8848">MKNSFIVIALILLLISPPIVVFSLTKELIPQLLASEGIHLPIASVLPYLGCSMTLNLWGFVILKLLEVYIPKKSQTTDAGV</sequence>
<proteinExistence type="predicted"/>
<evidence type="ECO:0000256" key="1">
    <source>
        <dbReference type="SAM" id="Phobius"/>
    </source>
</evidence>
<dbReference type="RefSeq" id="WP_163146514.1">
    <property type="nucleotide sequence ID" value="NZ_CP044456.1"/>
</dbReference>
<geneLocation type="plasmid" evidence="3">
    <name>pb18-1</name>
</geneLocation>
<accession>A0A6C0Y888</accession>